<dbReference type="GO" id="GO:0036424">
    <property type="term" value="F:L-phosphoserine phosphatase activity"/>
    <property type="evidence" value="ECO:0007669"/>
    <property type="project" value="InterPro"/>
</dbReference>
<comment type="similarity">
    <text evidence="3">Belongs to the HAD-like hydrolase superfamily. SerB family.</text>
</comment>
<dbReference type="Gene3D" id="3.30.70.260">
    <property type="match status" value="2"/>
</dbReference>
<dbReference type="EMBL" id="JADIXZ010000003">
    <property type="protein sequence ID" value="MBK6300203.1"/>
    <property type="molecule type" value="Genomic_DNA"/>
</dbReference>
<keyword evidence="6" id="KW-0479">Metal-binding</keyword>
<evidence type="ECO:0000256" key="14">
    <source>
        <dbReference type="SAM" id="MobiDB-lite"/>
    </source>
</evidence>
<dbReference type="PANTHER" id="PTHR43344:SF2">
    <property type="entry name" value="PHOSPHOSERINE PHOSPHATASE"/>
    <property type="match status" value="1"/>
</dbReference>
<evidence type="ECO:0000256" key="3">
    <source>
        <dbReference type="ARBA" id="ARBA00009184"/>
    </source>
</evidence>
<dbReference type="SFLD" id="SFLDF00029">
    <property type="entry name" value="phosphoserine_phosphatase"/>
    <property type="match status" value="1"/>
</dbReference>
<evidence type="ECO:0000313" key="17">
    <source>
        <dbReference type="Proteomes" id="UP000718281"/>
    </source>
</evidence>
<dbReference type="InterPro" id="IPR002912">
    <property type="entry name" value="ACT_dom"/>
</dbReference>
<dbReference type="SFLD" id="SFLDG01136">
    <property type="entry name" value="C1.6:_Phosphoserine_Phosphatas"/>
    <property type="match status" value="1"/>
</dbReference>
<dbReference type="GO" id="GO:0000287">
    <property type="term" value="F:magnesium ion binding"/>
    <property type="evidence" value="ECO:0007669"/>
    <property type="project" value="TreeGrafter"/>
</dbReference>
<dbReference type="Gene3D" id="3.40.50.1000">
    <property type="entry name" value="HAD superfamily/HAD-like"/>
    <property type="match status" value="1"/>
</dbReference>
<evidence type="ECO:0000256" key="8">
    <source>
        <dbReference type="ARBA" id="ARBA00022842"/>
    </source>
</evidence>
<keyword evidence="5" id="KW-0028">Amino-acid biosynthesis</keyword>
<evidence type="ECO:0000256" key="1">
    <source>
        <dbReference type="ARBA" id="ARBA00001946"/>
    </source>
</evidence>
<keyword evidence="8" id="KW-0460">Magnesium</keyword>
<dbReference type="InterPro" id="IPR036412">
    <property type="entry name" value="HAD-like_sf"/>
</dbReference>
<dbReference type="PROSITE" id="PS51671">
    <property type="entry name" value="ACT"/>
    <property type="match status" value="1"/>
</dbReference>
<evidence type="ECO:0000256" key="9">
    <source>
        <dbReference type="ARBA" id="ARBA00023299"/>
    </source>
</evidence>
<evidence type="ECO:0000256" key="7">
    <source>
        <dbReference type="ARBA" id="ARBA00022801"/>
    </source>
</evidence>
<keyword evidence="7 16" id="KW-0378">Hydrolase</keyword>
<evidence type="ECO:0000256" key="13">
    <source>
        <dbReference type="PIRSR" id="PIRSR604469-1"/>
    </source>
</evidence>
<accession>A0A934X4L4</accession>
<evidence type="ECO:0000313" key="16">
    <source>
        <dbReference type="EMBL" id="MBK6300203.1"/>
    </source>
</evidence>
<sequence length="502" mass="52337">MGATSIRPGRSSVASSADTPCDARPPRCSARSTPAIRCGTSTSTTSPSSTRCWPTPTPTPTTSIPRGTLRRGQARGRPDAAYPRRSSLGSVTGASPHTLRVTLSGDDRPGVTFALLAAVAEAQAEVLDLEQMVVRDHLTLSVLLGGADTDRLTSLAHSVGHRLGMRTRTRVGQGDSNTRRDGRAHVVALGQPLTAGGLAAVTARIAAHGANIDRIRRLSRYPVTTIELDVSGADVPRLRVELATVAAAERIDIAVAPAGLARIGSRLVVMDVDSTFIQQEVIELIAAHAGCEEQVAAVTERAMRGELDFAESLRARVALLAGLPATVLDEVRDEIVLTPGARTLVRTLKRLGDTVALVSGGFLEIVGPIAADLGIDHVLANRLEVADGRLTGRVDGEIVDRPGKAAALRRFAAEAGLPLSRTVAVGDGANDLDMLAAAGLGIAFNAKPLVREQADASVNVPYLDAVLFLLGITREDVEDADADAGTPTPAPPVISPGNPTRV</sequence>
<evidence type="ECO:0000256" key="5">
    <source>
        <dbReference type="ARBA" id="ARBA00022605"/>
    </source>
</evidence>
<dbReference type="InterPro" id="IPR004469">
    <property type="entry name" value="PSP"/>
</dbReference>
<dbReference type="NCBIfam" id="TIGR01488">
    <property type="entry name" value="HAD-SF-IB"/>
    <property type="match status" value="1"/>
</dbReference>
<dbReference type="AlphaFoldDB" id="A0A934X4L4"/>
<gene>
    <name evidence="16" type="primary">serB</name>
    <name evidence="16" type="ORF">IPF40_03830</name>
</gene>
<evidence type="ECO:0000256" key="10">
    <source>
        <dbReference type="ARBA" id="ARBA00031693"/>
    </source>
</evidence>
<feature type="region of interest" description="Disordered" evidence="14">
    <location>
        <begin position="1"/>
        <end position="96"/>
    </location>
</feature>
<comment type="caution">
    <text evidence="16">The sequence shown here is derived from an EMBL/GenBank/DDBJ whole genome shotgun (WGS) entry which is preliminary data.</text>
</comment>
<evidence type="ECO:0000256" key="4">
    <source>
        <dbReference type="ARBA" id="ARBA00012640"/>
    </source>
</evidence>
<feature type="active site" description="Proton donor" evidence="13">
    <location>
        <position position="273"/>
    </location>
</feature>
<dbReference type="InterPro" id="IPR049148">
    <property type="entry name" value="PSP_ACT"/>
</dbReference>
<dbReference type="SUPFAM" id="SSF55021">
    <property type="entry name" value="ACT-like"/>
    <property type="match status" value="1"/>
</dbReference>
<dbReference type="InterPro" id="IPR023214">
    <property type="entry name" value="HAD_sf"/>
</dbReference>
<comment type="pathway">
    <text evidence="2">Amino-acid biosynthesis; L-serine biosynthesis; L-serine from 3-phospho-D-glycerate: step 3/3.</text>
</comment>
<proteinExistence type="inferred from homology"/>
<protein>
    <recommendedName>
        <fullName evidence="4">phosphoserine phosphatase</fullName>
        <ecNumber evidence="4">3.1.3.3</ecNumber>
    </recommendedName>
    <alternativeName>
        <fullName evidence="10">O-phosphoserine phosphohydrolase</fullName>
    </alternativeName>
</protein>
<reference evidence="16 17" key="1">
    <citation type="submission" date="2020-10" db="EMBL/GenBank/DDBJ databases">
        <title>Connecting structure to function with the recovery of over 1000 high-quality activated sludge metagenome-assembled genomes encoding full-length rRNA genes using long-read sequencing.</title>
        <authorList>
            <person name="Singleton C.M."/>
            <person name="Petriglieri F."/>
            <person name="Kristensen J.M."/>
            <person name="Kirkegaard R.H."/>
            <person name="Michaelsen T.Y."/>
            <person name="Andersen M.H."/>
            <person name="Karst S.M."/>
            <person name="Dueholm M.S."/>
            <person name="Nielsen P.H."/>
            <person name="Albertsen M."/>
        </authorList>
    </citation>
    <scope>NUCLEOTIDE SEQUENCE [LARGE SCALE GENOMIC DNA]</scope>
    <source>
        <strain evidence="16">AalE_18-Q3-R2-46_BAT3C.188</strain>
    </source>
</reference>
<feature type="domain" description="ACT" evidence="15">
    <location>
        <begin position="100"/>
        <end position="173"/>
    </location>
</feature>
<feature type="active site" description="Nucleophile" evidence="13">
    <location>
        <position position="271"/>
    </location>
</feature>
<dbReference type="Pfam" id="PF12710">
    <property type="entry name" value="HAD"/>
    <property type="match status" value="1"/>
</dbReference>
<dbReference type="SUPFAM" id="SSF56784">
    <property type="entry name" value="HAD-like"/>
    <property type="match status" value="1"/>
</dbReference>
<dbReference type="Pfam" id="PF13740">
    <property type="entry name" value="ACT_6"/>
    <property type="match status" value="1"/>
</dbReference>
<feature type="compositionally biased region" description="Low complexity" evidence="14">
    <location>
        <begin position="40"/>
        <end position="65"/>
    </location>
</feature>
<evidence type="ECO:0000256" key="2">
    <source>
        <dbReference type="ARBA" id="ARBA00005135"/>
    </source>
</evidence>
<dbReference type="PANTHER" id="PTHR43344">
    <property type="entry name" value="PHOSPHOSERINE PHOSPHATASE"/>
    <property type="match status" value="1"/>
</dbReference>
<dbReference type="GO" id="GO:0006564">
    <property type="term" value="P:L-serine biosynthetic process"/>
    <property type="evidence" value="ECO:0007669"/>
    <property type="project" value="UniProtKB-KW"/>
</dbReference>
<name>A0A934X4L4_9MICO</name>
<evidence type="ECO:0000259" key="15">
    <source>
        <dbReference type="PROSITE" id="PS51671"/>
    </source>
</evidence>
<feature type="region of interest" description="Disordered" evidence="14">
    <location>
        <begin position="479"/>
        <end position="502"/>
    </location>
</feature>
<dbReference type="SFLD" id="SFLDS00003">
    <property type="entry name" value="Haloacid_Dehalogenase"/>
    <property type="match status" value="1"/>
</dbReference>
<evidence type="ECO:0000256" key="11">
    <source>
        <dbReference type="ARBA" id="ARBA00048138"/>
    </source>
</evidence>
<keyword evidence="9" id="KW-0718">Serine biosynthesis</keyword>
<dbReference type="Proteomes" id="UP000718281">
    <property type="component" value="Unassembled WGS sequence"/>
</dbReference>
<dbReference type="InterPro" id="IPR050582">
    <property type="entry name" value="HAD-like_SerB"/>
</dbReference>
<comment type="cofactor">
    <cofactor evidence="1">
        <name>Mg(2+)</name>
        <dbReference type="ChEBI" id="CHEBI:18420"/>
    </cofactor>
</comment>
<evidence type="ECO:0000256" key="12">
    <source>
        <dbReference type="ARBA" id="ARBA00048523"/>
    </source>
</evidence>
<dbReference type="SFLD" id="SFLDG01137">
    <property type="entry name" value="C1.6.1:_Phosphoserine_Phosphat"/>
    <property type="match status" value="1"/>
</dbReference>
<dbReference type="CDD" id="cd07500">
    <property type="entry name" value="HAD_PSP"/>
    <property type="match status" value="1"/>
</dbReference>
<dbReference type="NCBIfam" id="TIGR00338">
    <property type="entry name" value="serB"/>
    <property type="match status" value="1"/>
</dbReference>
<evidence type="ECO:0000256" key="6">
    <source>
        <dbReference type="ARBA" id="ARBA00022723"/>
    </source>
</evidence>
<dbReference type="GO" id="GO:0005737">
    <property type="term" value="C:cytoplasm"/>
    <property type="evidence" value="ECO:0007669"/>
    <property type="project" value="TreeGrafter"/>
</dbReference>
<organism evidence="16 17">
    <name type="scientific">Candidatus Phosphoribacter hodrii</name>
    <dbReference type="NCBI Taxonomy" id="2953743"/>
    <lineage>
        <taxon>Bacteria</taxon>
        <taxon>Bacillati</taxon>
        <taxon>Actinomycetota</taxon>
        <taxon>Actinomycetes</taxon>
        <taxon>Micrococcales</taxon>
        <taxon>Dermatophilaceae</taxon>
        <taxon>Candidatus Phosphoribacter</taxon>
    </lineage>
</organism>
<comment type="catalytic activity">
    <reaction evidence="12">
        <text>O-phospho-D-serine + H2O = D-serine + phosphate</text>
        <dbReference type="Rhea" id="RHEA:24873"/>
        <dbReference type="ChEBI" id="CHEBI:15377"/>
        <dbReference type="ChEBI" id="CHEBI:35247"/>
        <dbReference type="ChEBI" id="CHEBI:43474"/>
        <dbReference type="ChEBI" id="CHEBI:58680"/>
        <dbReference type="EC" id="3.1.3.3"/>
    </reaction>
</comment>
<dbReference type="Pfam" id="PF21086">
    <property type="entry name" value="ACT_PSP_2"/>
    <property type="match status" value="1"/>
</dbReference>
<comment type="catalytic activity">
    <reaction evidence="11">
        <text>O-phospho-L-serine + H2O = L-serine + phosphate</text>
        <dbReference type="Rhea" id="RHEA:21208"/>
        <dbReference type="ChEBI" id="CHEBI:15377"/>
        <dbReference type="ChEBI" id="CHEBI:33384"/>
        <dbReference type="ChEBI" id="CHEBI:43474"/>
        <dbReference type="ChEBI" id="CHEBI:57524"/>
        <dbReference type="EC" id="3.1.3.3"/>
    </reaction>
</comment>
<dbReference type="InterPro" id="IPR045865">
    <property type="entry name" value="ACT-like_dom_sf"/>
</dbReference>
<dbReference type="EC" id="3.1.3.3" evidence="4"/>